<reference evidence="1" key="1">
    <citation type="journal article" date="2020" name="Stud. Mycol.">
        <title>101 Dothideomycetes genomes: a test case for predicting lifestyles and emergence of pathogens.</title>
        <authorList>
            <person name="Haridas S."/>
            <person name="Albert R."/>
            <person name="Binder M."/>
            <person name="Bloem J."/>
            <person name="Labutti K."/>
            <person name="Salamov A."/>
            <person name="Andreopoulos B."/>
            <person name="Baker S."/>
            <person name="Barry K."/>
            <person name="Bills G."/>
            <person name="Bluhm B."/>
            <person name="Cannon C."/>
            <person name="Castanera R."/>
            <person name="Culley D."/>
            <person name="Daum C."/>
            <person name="Ezra D."/>
            <person name="Gonzalez J."/>
            <person name="Henrissat B."/>
            <person name="Kuo A."/>
            <person name="Liang C."/>
            <person name="Lipzen A."/>
            <person name="Lutzoni F."/>
            <person name="Magnuson J."/>
            <person name="Mondo S."/>
            <person name="Nolan M."/>
            <person name="Ohm R."/>
            <person name="Pangilinan J."/>
            <person name="Park H.-J."/>
            <person name="Ramirez L."/>
            <person name="Alfaro M."/>
            <person name="Sun H."/>
            <person name="Tritt A."/>
            <person name="Yoshinaga Y."/>
            <person name="Zwiers L.-H."/>
            <person name="Turgeon B."/>
            <person name="Goodwin S."/>
            <person name="Spatafora J."/>
            <person name="Crous P."/>
            <person name="Grigoriev I."/>
        </authorList>
    </citation>
    <scope>NUCLEOTIDE SEQUENCE</scope>
    <source>
        <strain evidence="1">CBS 116435</strain>
    </source>
</reference>
<keyword evidence="2" id="KW-1185">Reference proteome</keyword>
<evidence type="ECO:0000313" key="1">
    <source>
        <dbReference type="EMBL" id="KAF2716467.1"/>
    </source>
</evidence>
<name>A0A9P4Q1S4_9PEZI</name>
<comment type="caution">
    <text evidence="1">The sequence shown here is derived from an EMBL/GenBank/DDBJ whole genome shotgun (WGS) entry which is preliminary data.</text>
</comment>
<gene>
    <name evidence="1" type="ORF">K431DRAFT_289385</name>
</gene>
<sequence>MFRPALTSNGKCPSRILALPDAQETSDDPCDTGSDPAVLHSTVAENNWPVDLSLINDGWNVKTLANRYSPHSNAIKARARDARILLRQKIRELVRKGDVDAHVILVTHGGYLHYFTDDWEDSYLFPGTGWHNCETRSYTFEEDFMKDVDDEARLTETMESRQKRGKTYPMYNREKQLELFNVGMEGWESQGLQRPDRL</sequence>
<organism evidence="1 2">
    <name type="scientific">Polychaeton citri CBS 116435</name>
    <dbReference type="NCBI Taxonomy" id="1314669"/>
    <lineage>
        <taxon>Eukaryota</taxon>
        <taxon>Fungi</taxon>
        <taxon>Dikarya</taxon>
        <taxon>Ascomycota</taxon>
        <taxon>Pezizomycotina</taxon>
        <taxon>Dothideomycetes</taxon>
        <taxon>Dothideomycetidae</taxon>
        <taxon>Capnodiales</taxon>
        <taxon>Capnodiaceae</taxon>
        <taxon>Polychaeton</taxon>
    </lineage>
</organism>
<protein>
    <recommendedName>
        <fullName evidence="3">Phosphoglycerate mutase-like protein</fullName>
    </recommendedName>
</protein>
<dbReference type="AlphaFoldDB" id="A0A9P4Q1S4"/>
<accession>A0A9P4Q1S4</accession>
<dbReference type="EMBL" id="MU003874">
    <property type="protein sequence ID" value="KAF2716467.1"/>
    <property type="molecule type" value="Genomic_DNA"/>
</dbReference>
<evidence type="ECO:0008006" key="3">
    <source>
        <dbReference type="Google" id="ProtNLM"/>
    </source>
</evidence>
<dbReference type="OrthoDB" id="496981at2759"/>
<dbReference type="Proteomes" id="UP000799441">
    <property type="component" value="Unassembled WGS sequence"/>
</dbReference>
<proteinExistence type="predicted"/>
<evidence type="ECO:0000313" key="2">
    <source>
        <dbReference type="Proteomes" id="UP000799441"/>
    </source>
</evidence>